<evidence type="ECO:0000313" key="1">
    <source>
        <dbReference type="EMBL" id="GFQ86510.1"/>
    </source>
</evidence>
<evidence type="ECO:0000313" key="2">
    <source>
        <dbReference type="Proteomes" id="UP000887116"/>
    </source>
</evidence>
<gene>
    <name evidence="1" type="ORF">TNCT_27711</name>
</gene>
<dbReference type="Proteomes" id="UP000887116">
    <property type="component" value="Unassembled WGS sequence"/>
</dbReference>
<dbReference type="AlphaFoldDB" id="A0A8X6KTZ2"/>
<accession>A0A8X6KTZ2</accession>
<proteinExistence type="predicted"/>
<keyword evidence="2" id="KW-1185">Reference proteome</keyword>
<comment type="caution">
    <text evidence="1">The sequence shown here is derived from an EMBL/GenBank/DDBJ whole genome shotgun (WGS) entry which is preliminary data.</text>
</comment>
<dbReference type="EMBL" id="BMAO01023071">
    <property type="protein sequence ID" value="GFQ86510.1"/>
    <property type="molecule type" value="Genomic_DNA"/>
</dbReference>
<protein>
    <submittedName>
        <fullName evidence="1">Uncharacterized protein</fullName>
    </submittedName>
</protein>
<reference evidence="1" key="1">
    <citation type="submission" date="2020-07" db="EMBL/GenBank/DDBJ databases">
        <title>Multicomponent nature underlies the extraordinary mechanical properties of spider dragline silk.</title>
        <authorList>
            <person name="Kono N."/>
            <person name="Nakamura H."/>
            <person name="Mori M."/>
            <person name="Yoshida Y."/>
            <person name="Ohtoshi R."/>
            <person name="Malay A.D."/>
            <person name="Moran D.A.P."/>
            <person name="Tomita M."/>
            <person name="Numata K."/>
            <person name="Arakawa K."/>
        </authorList>
    </citation>
    <scope>NUCLEOTIDE SEQUENCE</scope>
</reference>
<name>A0A8X6KTZ2_TRICU</name>
<organism evidence="1 2">
    <name type="scientific">Trichonephila clavata</name>
    <name type="common">Joro spider</name>
    <name type="synonym">Nephila clavata</name>
    <dbReference type="NCBI Taxonomy" id="2740835"/>
    <lineage>
        <taxon>Eukaryota</taxon>
        <taxon>Metazoa</taxon>
        <taxon>Ecdysozoa</taxon>
        <taxon>Arthropoda</taxon>
        <taxon>Chelicerata</taxon>
        <taxon>Arachnida</taxon>
        <taxon>Araneae</taxon>
        <taxon>Araneomorphae</taxon>
        <taxon>Entelegynae</taxon>
        <taxon>Araneoidea</taxon>
        <taxon>Nephilidae</taxon>
        <taxon>Trichonephila</taxon>
    </lineage>
</organism>
<sequence>MHNVSNTLPNYSLNDLMNKKYLKDCHVVLKRLNQQDSKNISDSKDYANVRENTNLSEIVLASRKNENKESCLNLSEKRTCCEKQRRLNILKHANSLKALNNFSKLKFIEKLYRKRSKPNIRNKSKLVAKKVKTLNFLKECRSPFPRTMNISCKTFKFHTMSVADVKVASCIFSICS</sequence>